<dbReference type="InterPro" id="IPR018958">
    <property type="entry name" value="Knr4/Smi1-like_dom"/>
</dbReference>
<evidence type="ECO:0000313" key="3">
    <source>
        <dbReference type="Proteomes" id="UP001221838"/>
    </source>
</evidence>
<gene>
    <name evidence="2" type="ORF">POL68_36295</name>
</gene>
<dbReference type="SUPFAM" id="SSF160631">
    <property type="entry name" value="SMI1/KNR4-like"/>
    <property type="match status" value="1"/>
</dbReference>
<feature type="domain" description="Knr4/Smi1-like" evidence="1">
    <location>
        <begin position="11"/>
        <end position="155"/>
    </location>
</feature>
<reference evidence="2 3" key="1">
    <citation type="submission" date="2022-11" db="EMBL/GenBank/DDBJ databases">
        <title>Minimal conservation of predation-associated metabolite biosynthetic gene clusters underscores biosynthetic potential of Myxococcota including descriptions for ten novel species: Archangium lansinium sp. nov., Myxococcus landrumus sp. nov., Nannocystis bai.</title>
        <authorList>
            <person name="Ahearne A."/>
            <person name="Stevens C."/>
            <person name="Dowd S."/>
        </authorList>
    </citation>
    <scope>NUCLEOTIDE SEQUENCE [LARGE SCALE GENOMIC DNA]</scope>
    <source>
        <strain evidence="2 3">NCWAL01</strain>
    </source>
</reference>
<keyword evidence="3" id="KW-1185">Reference proteome</keyword>
<dbReference type="SMART" id="SM00860">
    <property type="entry name" value="SMI1_KNR4"/>
    <property type="match status" value="1"/>
</dbReference>
<dbReference type="Gene3D" id="3.40.1580.10">
    <property type="entry name" value="SMI1/KNR4-like"/>
    <property type="match status" value="1"/>
</dbReference>
<accession>A0ABT5DLH8</accession>
<protein>
    <submittedName>
        <fullName evidence="2">SMI1/KNR4 family protein</fullName>
    </submittedName>
</protein>
<dbReference type="EMBL" id="JAQNDM010000002">
    <property type="protein sequence ID" value="MDC0713983.1"/>
    <property type="molecule type" value="Genomic_DNA"/>
</dbReference>
<sequence>MGTQIFDDLGPLAASALDDAEQQLGVRLPTDYRAFMLQHNGGRPEPDRFDIRWQASQAAAAAGKSSLLSWFFSIYEEREENLLVANRVDFRGRLPSGTVAIGRDPGGNLLLLRTTGLRVGEVLYWLREMEAEEGTTPTEENVGFVADSFNDFLSNRLH</sequence>
<dbReference type="InterPro" id="IPR037883">
    <property type="entry name" value="Knr4/Smi1-like_sf"/>
</dbReference>
<proteinExistence type="predicted"/>
<dbReference type="Proteomes" id="UP001221838">
    <property type="component" value="Unassembled WGS sequence"/>
</dbReference>
<dbReference type="Pfam" id="PF09346">
    <property type="entry name" value="SMI1_KNR4"/>
    <property type="match status" value="1"/>
</dbReference>
<evidence type="ECO:0000259" key="1">
    <source>
        <dbReference type="SMART" id="SM00860"/>
    </source>
</evidence>
<dbReference type="RefSeq" id="WP_272144469.1">
    <property type="nucleotide sequence ID" value="NZ_JAQNDM010000002.1"/>
</dbReference>
<name>A0ABT5DLH8_9BACT</name>
<comment type="caution">
    <text evidence="2">The sequence shown here is derived from an EMBL/GenBank/DDBJ whole genome shotgun (WGS) entry which is preliminary data.</text>
</comment>
<evidence type="ECO:0000313" key="2">
    <source>
        <dbReference type="EMBL" id="MDC0713983.1"/>
    </source>
</evidence>
<organism evidence="2 3">
    <name type="scientific">Stigmatella ashevillensis</name>
    <dbReference type="NCBI Taxonomy" id="2995309"/>
    <lineage>
        <taxon>Bacteria</taxon>
        <taxon>Pseudomonadati</taxon>
        <taxon>Myxococcota</taxon>
        <taxon>Myxococcia</taxon>
        <taxon>Myxococcales</taxon>
        <taxon>Cystobacterineae</taxon>
        <taxon>Archangiaceae</taxon>
        <taxon>Stigmatella</taxon>
    </lineage>
</organism>